<name>A0A6G1KXD9_9PEZI</name>
<dbReference type="Gene3D" id="1.10.10.750">
    <property type="entry name" value="Ypt/Rab-GAP domain of gyp1p, domain 1"/>
    <property type="match status" value="1"/>
</dbReference>
<evidence type="ECO:0000259" key="2">
    <source>
        <dbReference type="PROSITE" id="PS50086"/>
    </source>
</evidence>
<evidence type="ECO:0000256" key="1">
    <source>
        <dbReference type="SAM" id="MobiDB-lite"/>
    </source>
</evidence>
<feature type="compositionally biased region" description="Polar residues" evidence="1">
    <location>
        <begin position="179"/>
        <end position="205"/>
    </location>
</feature>
<dbReference type="Gene3D" id="1.10.8.270">
    <property type="entry name" value="putative rabgap domain of human tbc1 domain family member 14 like domains"/>
    <property type="match status" value="1"/>
</dbReference>
<dbReference type="Proteomes" id="UP000799436">
    <property type="component" value="Unassembled WGS sequence"/>
</dbReference>
<protein>
    <submittedName>
        <fullName evidence="3">RabGAP/TBC</fullName>
    </submittedName>
</protein>
<dbReference type="SMART" id="SM00164">
    <property type="entry name" value="TBC"/>
    <property type="match status" value="1"/>
</dbReference>
<accession>A0A6G1KXD9</accession>
<feature type="compositionally biased region" description="Polar residues" evidence="1">
    <location>
        <begin position="361"/>
        <end position="374"/>
    </location>
</feature>
<dbReference type="PANTHER" id="PTHR47219">
    <property type="entry name" value="RAB GTPASE-ACTIVATING PROTEIN 1-LIKE"/>
    <property type="match status" value="1"/>
</dbReference>
<reference evidence="3" key="1">
    <citation type="journal article" date="2020" name="Stud. Mycol.">
        <title>101 Dothideomycetes genomes: a test case for predicting lifestyles and emergence of pathogens.</title>
        <authorList>
            <person name="Haridas S."/>
            <person name="Albert R."/>
            <person name="Binder M."/>
            <person name="Bloem J."/>
            <person name="Labutti K."/>
            <person name="Salamov A."/>
            <person name="Andreopoulos B."/>
            <person name="Baker S."/>
            <person name="Barry K."/>
            <person name="Bills G."/>
            <person name="Bluhm B."/>
            <person name="Cannon C."/>
            <person name="Castanera R."/>
            <person name="Culley D."/>
            <person name="Daum C."/>
            <person name="Ezra D."/>
            <person name="Gonzalez J."/>
            <person name="Henrissat B."/>
            <person name="Kuo A."/>
            <person name="Liang C."/>
            <person name="Lipzen A."/>
            <person name="Lutzoni F."/>
            <person name="Magnuson J."/>
            <person name="Mondo S."/>
            <person name="Nolan M."/>
            <person name="Ohm R."/>
            <person name="Pangilinan J."/>
            <person name="Park H.-J."/>
            <person name="Ramirez L."/>
            <person name="Alfaro M."/>
            <person name="Sun H."/>
            <person name="Tritt A."/>
            <person name="Yoshinaga Y."/>
            <person name="Zwiers L.-H."/>
            <person name="Turgeon B."/>
            <person name="Goodwin S."/>
            <person name="Spatafora J."/>
            <person name="Crous P."/>
            <person name="Grigoriev I."/>
        </authorList>
    </citation>
    <scope>NUCLEOTIDE SEQUENCE</scope>
    <source>
        <strain evidence="3">CBS 116005</strain>
    </source>
</reference>
<dbReference type="InterPro" id="IPR050302">
    <property type="entry name" value="Rab_GAP_TBC_domain"/>
</dbReference>
<dbReference type="AlphaFoldDB" id="A0A6G1KXD9"/>
<evidence type="ECO:0000313" key="3">
    <source>
        <dbReference type="EMBL" id="KAF2764929.1"/>
    </source>
</evidence>
<dbReference type="Gene3D" id="1.10.472.80">
    <property type="entry name" value="Ypt/Rab-GAP domain of gyp1p, domain 3"/>
    <property type="match status" value="1"/>
</dbReference>
<dbReference type="EMBL" id="ML995905">
    <property type="protein sequence ID" value="KAF2764929.1"/>
    <property type="molecule type" value="Genomic_DNA"/>
</dbReference>
<dbReference type="SUPFAM" id="SSF47923">
    <property type="entry name" value="Ypt/Rab-GAP domain of gyp1p"/>
    <property type="match status" value="2"/>
</dbReference>
<gene>
    <name evidence="3" type="ORF">EJ03DRAFT_331395</name>
</gene>
<evidence type="ECO:0000313" key="4">
    <source>
        <dbReference type="Proteomes" id="UP000799436"/>
    </source>
</evidence>
<dbReference type="InterPro" id="IPR035969">
    <property type="entry name" value="Rab-GAP_TBC_sf"/>
</dbReference>
<feature type="compositionally biased region" description="Pro residues" evidence="1">
    <location>
        <begin position="145"/>
        <end position="154"/>
    </location>
</feature>
<keyword evidence="4" id="KW-1185">Reference proteome</keyword>
<organism evidence="3 4">
    <name type="scientific">Teratosphaeria nubilosa</name>
    <dbReference type="NCBI Taxonomy" id="161662"/>
    <lineage>
        <taxon>Eukaryota</taxon>
        <taxon>Fungi</taxon>
        <taxon>Dikarya</taxon>
        <taxon>Ascomycota</taxon>
        <taxon>Pezizomycotina</taxon>
        <taxon>Dothideomycetes</taxon>
        <taxon>Dothideomycetidae</taxon>
        <taxon>Mycosphaerellales</taxon>
        <taxon>Teratosphaeriaceae</taxon>
        <taxon>Teratosphaeria</taxon>
    </lineage>
</organism>
<feature type="domain" description="Rab-GAP TBC" evidence="2">
    <location>
        <begin position="461"/>
        <end position="694"/>
    </location>
</feature>
<dbReference type="PANTHER" id="PTHR47219:SF20">
    <property type="entry name" value="TBC1 DOMAIN FAMILY MEMBER 2B"/>
    <property type="match status" value="1"/>
</dbReference>
<dbReference type="GO" id="GO:0031267">
    <property type="term" value="F:small GTPase binding"/>
    <property type="evidence" value="ECO:0007669"/>
    <property type="project" value="TreeGrafter"/>
</dbReference>
<dbReference type="OrthoDB" id="294251at2759"/>
<proteinExistence type="predicted"/>
<feature type="region of interest" description="Disordered" evidence="1">
    <location>
        <begin position="105"/>
        <end position="211"/>
    </location>
</feature>
<dbReference type="InterPro" id="IPR000195">
    <property type="entry name" value="Rab-GAP-TBC_dom"/>
</dbReference>
<dbReference type="Pfam" id="PF00566">
    <property type="entry name" value="RabGAP-TBC"/>
    <property type="match status" value="1"/>
</dbReference>
<dbReference type="GO" id="GO:0005096">
    <property type="term" value="F:GTPase activator activity"/>
    <property type="evidence" value="ECO:0007669"/>
    <property type="project" value="TreeGrafter"/>
</dbReference>
<feature type="region of interest" description="Disordered" evidence="1">
    <location>
        <begin position="303"/>
        <end position="390"/>
    </location>
</feature>
<sequence>MSTTRREEHVETERDQHTLSVEEALQEAMSTPATRNVECNASRGHHDVPEPHLPLRKASAERLRSTHAPRRHHYVPVQHGSKGFHPKPVEPMPSLAAVNASSEHAFAGKDMRRPSRLPLGSIALGRGRDETRRPASSMASKSDRPPSPLLPPSASPYIPDRNRRGSRSLGDGLRGLKQRLSSQQRAIPTTIPTRNGGTTPSSNRPSGAMDPYRQSFRSVLTGHSSYMIASSINTECSSLATGNSSRSELVHPQVVEPDIEPESIVTNEVDDIYDAYAGGFESGKQSMDTIYANRSFQLERPKLRTDSARDASLPVERPATSLEIRTIRRPQHRRSQSASLLLAPRTASTEDLQLPSEPRRTQTSTEPIGNSGSRLTEDTRTKKSPPYINTDVVPRDRYGFKKASHYISVEQYDAWDATYSEHLARRSKKWHSLMRSYGLNTDRPYRFPPKSEKIKRYVRKGIPPELRGAAWFWYAHGPTRIKNQPDLYASLLQQVEDGKLSDNDREHIERDLNRTFPDNERFKPDTAIAPNAHASVRASKKRRATMTEVETPVVQALRRVLQAFAVHNPGIGYCQSLNFIAGLLLLFLDEDEEKAFILLEVVTSEHLPGTHGVALEGANIDIAVLMNCIQDSMPQIWDKLDDKGNLGLVGDATAQTLRLPTVSLATTAWFMSLFVGTLPIESVLRVWDCLFFEGSKTLFRVALAIFKAGERDILKVSDPMEIFQVVQTIPRKMLDINVLMECAFGRPGASRAGRRGGFGHVSQKDIERMRAERRADVKAGVARINSGGAMQRWKGRWRTRTSRP</sequence>
<dbReference type="PROSITE" id="PS50086">
    <property type="entry name" value="TBC_RABGAP"/>
    <property type="match status" value="1"/>
</dbReference>